<dbReference type="EMBL" id="CP095855">
    <property type="protein sequence ID" value="UPK71381.1"/>
    <property type="molecule type" value="Genomic_DNA"/>
</dbReference>
<keyword evidence="2" id="KW-1185">Reference proteome</keyword>
<dbReference type="RefSeq" id="WP_247813460.1">
    <property type="nucleotide sequence ID" value="NZ_CP095855.1"/>
</dbReference>
<dbReference type="Proteomes" id="UP000830198">
    <property type="component" value="Chromosome"/>
</dbReference>
<dbReference type="InterPro" id="IPR028994">
    <property type="entry name" value="Integrin_alpha_N"/>
</dbReference>
<gene>
    <name evidence="1" type="ORF">MYF79_08835</name>
</gene>
<dbReference type="SUPFAM" id="SSF69318">
    <property type="entry name" value="Integrin alpha N-terminal domain"/>
    <property type="match status" value="1"/>
</dbReference>
<protein>
    <recommendedName>
        <fullName evidence="3">Repeat domain-containing protein</fullName>
    </recommendedName>
</protein>
<proteinExistence type="predicted"/>
<sequence length="221" mass="25569">MTILFSCKEPKVDNKQSQPTTIVQKVNKDSLLKKLNENINFYGDSLFANKSFLIKELVYSYQADTCGIIAYEDTTLKEGFEGFKTIGDINGDKIPDTIFVMPPFNYCDDGDSYYFFDPALPRLYTDSYCCHPDNLFPIGDIDEDGITEICIFYSSCVSRFKSLIAFSLKNNTWTQIGRCTFDVDFMKPDKENRVRKTGKGKFEMLEIVDRKENKEWKQFSF</sequence>
<reference evidence="1 2" key="1">
    <citation type="submission" date="2022-04" db="EMBL/GenBank/DDBJ databases">
        <title>The arsenic-methylating capacity of Chitinophaga filiformis YT5 during chitin decomposition.</title>
        <authorList>
            <person name="Chen G."/>
            <person name="Liang Y."/>
        </authorList>
    </citation>
    <scope>NUCLEOTIDE SEQUENCE [LARGE SCALE GENOMIC DNA]</scope>
    <source>
        <strain evidence="1 2">YT5</strain>
    </source>
</reference>
<evidence type="ECO:0000313" key="1">
    <source>
        <dbReference type="EMBL" id="UPK71381.1"/>
    </source>
</evidence>
<accession>A0ABY4I9D7</accession>
<evidence type="ECO:0000313" key="2">
    <source>
        <dbReference type="Proteomes" id="UP000830198"/>
    </source>
</evidence>
<organism evidence="1 2">
    <name type="scientific">Chitinophaga filiformis</name>
    <name type="common">Myxococcus filiformis</name>
    <name type="synonym">Flexibacter filiformis</name>
    <dbReference type="NCBI Taxonomy" id="104663"/>
    <lineage>
        <taxon>Bacteria</taxon>
        <taxon>Pseudomonadati</taxon>
        <taxon>Bacteroidota</taxon>
        <taxon>Chitinophagia</taxon>
        <taxon>Chitinophagales</taxon>
        <taxon>Chitinophagaceae</taxon>
        <taxon>Chitinophaga</taxon>
    </lineage>
</organism>
<name>A0ABY4I9D7_CHIFI</name>
<evidence type="ECO:0008006" key="3">
    <source>
        <dbReference type="Google" id="ProtNLM"/>
    </source>
</evidence>